<dbReference type="InterPro" id="IPR023696">
    <property type="entry name" value="Ureohydrolase_dom_sf"/>
</dbReference>
<organism evidence="15 17">
    <name type="scientific">Aspergillus hiratsukae</name>
    <dbReference type="NCBI Taxonomy" id="1194566"/>
    <lineage>
        <taxon>Eukaryota</taxon>
        <taxon>Fungi</taxon>
        <taxon>Dikarya</taxon>
        <taxon>Ascomycota</taxon>
        <taxon>Pezizomycotina</taxon>
        <taxon>Eurotiomycetes</taxon>
        <taxon>Eurotiomycetidae</taxon>
        <taxon>Eurotiales</taxon>
        <taxon>Aspergillaceae</taxon>
        <taxon>Aspergillus</taxon>
        <taxon>Aspergillus subgen. Fumigati</taxon>
    </lineage>
</organism>
<sequence length="1168" mass="128817">MSTPKVGINGFGRIGRITFRNALSHGLVDVVAVNDPFIEIHYAAYMLRYDTTHGQFKGTVETYDQGLVVNGKKIRFYAEKDPAQIPWSETGATYVVESTGVFTTKEKASAHLKGGAKKVIISAPSADAPMFVMGVNNTSYTSDIQVLSNASCTTNCLAPLAKVINDKFGIVEGLMTTIHSYTATQKVVDAPSNKDWRGGRTAAQNIIPSSTGAAKAVGKVIPSLNGKLTGMAMRVPTSNVSVVDLTCRLEKAASYDEIKQAIKAASEQGELKDILGYTEDEVVSSDLNGDERSSIFDAKAGISLNPNFVKLVAWYDNEWGYSRRVVDLIAYIAKVDSQEKSEDHRIILPMAMEQDGDTVMGEAGPHRPSASASHGHPTSNPSAPAMTGTLNGRTDPWLAPPLLGQSVNLPLPLQLGDQHVAAPVAQAQPTALPSAPEKSAGPSAVITEPVKRKDSLVEETSDWSEEDLGARVGLPLASLPSGLCYDVQMRYHCEVRPTADVHPEDPRRIYYIYKDLCRAGLVDDPESSRPLVARPLKRIHARNATEAEISLVHTPDHYTFVESTKDMSDEELIALEHTRDSIYFNKLTFASSLLSAGGAIETCLAVATRKVKNAIAVIRPPGHHAEHDKTMGFCLFNNVSVAARVCQKTLGENCRKILIVDWDVHHGNGIQKAFYDDPNVLYISLHVHQDGKFYPGGDEGDWDHCGAGAGLGKNVNIPWPSQGMGDGDYMYAFQQVVMPIAQEFNPDLVIVASGFDAAAGDELGGCFVTPSCYAHMTHMLMTLAHGKVSVCLEGGYNFRSISKSALAVTKTLMGDPPDRLHSTLPSDLATSTVRRVMMIQSRFWRCMYPKRPQEQGLWTDRLHDVIRAYQSKQLYDNFKLTSLYIYRTSISKSFENQVLASANYYQAVPLLVIFHDPPEIMGLPHPVTNKLEAHNCWLADCMKHYIGWAIGKGYAVIDVNIPKHMTTEPATGKYEDEDENRPSATEELAGYLWDNYIEPNEATEIFFIGIGNAFYGVANLLINRGMMSLEKWFKQQLTKIDTLYKRVNGVISFVAENPVRAIASHTQVWLSRWYKDNSLVYVSHTHGVWNNVETRRKPSKRYGTLIQSPKAGLSEMLMHHKDEVFKWIEERADEVESEEEEESSKSKSKSKSRSPTKEKPAELPPGPG</sequence>
<name>A0A8H6P007_9EURO</name>
<evidence type="ECO:0000256" key="4">
    <source>
        <dbReference type="ARBA" id="ARBA00007738"/>
    </source>
</evidence>
<comment type="pathway">
    <text evidence="2">Carbohydrate degradation; glycolysis; pyruvate from D-glyceraldehyde 3-phosphate: step 1/5.</text>
</comment>
<evidence type="ECO:0000256" key="10">
    <source>
        <dbReference type="ARBA" id="ARBA00023242"/>
    </source>
</evidence>
<evidence type="ECO:0000256" key="7">
    <source>
        <dbReference type="ARBA" id="ARBA00023002"/>
    </source>
</evidence>
<dbReference type="OrthoDB" id="424012at2759"/>
<comment type="subunit">
    <text evidence="5">Homotetramer.</text>
</comment>
<dbReference type="FunFam" id="3.40.50.720:FF:000020">
    <property type="entry name" value="Glyceraldehyde-3-phosphate dehydrogenase"/>
    <property type="match status" value="1"/>
</dbReference>
<evidence type="ECO:0000256" key="5">
    <source>
        <dbReference type="ARBA" id="ARBA00011881"/>
    </source>
</evidence>
<dbReference type="Proteomes" id="UP000662466">
    <property type="component" value="Unassembled WGS sequence"/>
</dbReference>
<dbReference type="PANTHER" id="PTHR10836:SF76">
    <property type="entry name" value="GLYCERALDEHYDE-3-PHOSPHATE DEHYDROGENASE-RELATED"/>
    <property type="match status" value="1"/>
</dbReference>
<reference evidence="15" key="1">
    <citation type="submission" date="2020-06" db="EMBL/GenBank/DDBJ databases">
        <title>Draft genome sequences of strains closely related to Aspergillus parafelis and Aspergillus hiratsukae.</title>
        <authorList>
            <person name="Dos Santos R.A.C."/>
            <person name="Rivero-Menendez O."/>
            <person name="Steenwyk J.L."/>
            <person name="Mead M.E."/>
            <person name="Goldman G.H."/>
            <person name="Alastruey-Izquierdo A."/>
            <person name="Rokas A."/>
        </authorList>
    </citation>
    <scope>NUCLEOTIDE SEQUENCE</scope>
    <source>
        <strain evidence="15">CNM-CM5793</strain>
        <strain evidence="16">CNM-CM6106</strain>
    </source>
</reference>
<dbReference type="Pfam" id="PF00044">
    <property type="entry name" value="Gp_dh_N"/>
    <property type="match status" value="1"/>
</dbReference>
<comment type="subcellular location">
    <subcellularLocation>
        <location evidence="1">Nucleus</location>
    </subcellularLocation>
</comment>
<keyword evidence="9" id="KW-0324">Glycolysis</keyword>
<dbReference type="SUPFAM" id="SSF51735">
    <property type="entry name" value="NAD(P)-binding Rossmann-fold domains"/>
    <property type="match status" value="1"/>
</dbReference>
<dbReference type="InterPro" id="IPR020831">
    <property type="entry name" value="GlycerAld/Erythrose_P_DH"/>
</dbReference>
<dbReference type="SUPFAM" id="SSF52768">
    <property type="entry name" value="Arginase/deacetylase"/>
    <property type="match status" value="1"/>
</dbReference>
<evidence type="ECO:0000256" key="8">
    <source>
        <dbReference type="ARBA" id="ARBA00023027"/>
    </source>
</evidence>
<dbReference type="InterPro" id="IPR036291">
    <property type="entry name" value="NAD(P)-bd_dom_sf"/>
</dbReference>
<dbReference type="InterPro" id="IPR020830">
    <property type="entry name" value="GlycerAld_3-P_DH_AS"/>
</dbReference>
<dbReference type="Gene3D" id="3.40.800.20">
    <property type="entry name" value="Histone deacetylase domain"/>
    <property type="match status" value="1"/>
</dbReference>
<dbReference type="InterPro" id="IPR019154">
    <property type="entry name" value="Arb2-like_domain"/>
</dbReference>
<keyword evidence="10" id="KW-0539">Nucleus</keyword>
<dbReference type="InterPro" id="IPR020829">
    <property type="entry name" value="GlycerAld_3-P_DH_cat"/>
</dbReference>
<dbReference type="UniPathway" id="UPA00109">
    <property type="reaction ID" value="UER00184"/>
</dbReference>
<evidence type="ECO:0000313" key="15">
    <source>
        <dbReference type="EMBL" id="KAF7113754.1"/>
    </source>
</evidence>
<comment type="caution">
    <text evidence="15">The sequence shown here is derived from an EMBL/GenBank/DDBJ whole genome shotgun (WGS) entry which is preliminary data.</text>
</comment>
<comment type="similarity">
    <text evidence="3 12">Belongs to the glyceraldehyde-3-phosphate dehydrogenase family.</text>
</comment>
<dbReference type="EMBL" id="JACBAD010002129">
    <property type="protein sequence ID" value="KAF7113754.1"/>
    <property type="molecule type" value="Genomic_DNA"/>
</dbReference>
<dbReference type="InterPro" id="IPR006424">
    <property type="entry name" value="Glyceraldehyde-3-P_DH_1"/>
</dbReference>
<dbReference type="SUPFAM" id="SSF55347">
    <property type="entry name" value="Glyceraldehyde-3-phosphate dehydrogenase-like, C-terminal domain"/>
    <property type="match status" value="1"/>
</dbReference>
<dbReference type="NCBIfam" id="TIGR01534">
    <property type="entry name" value="GAPDH-I"/>
    <property type="match status" value="1"/>
</dbReference>
<dbReference type="Pfam" id="PF02800">
    <property type="entry name" value="Gp_dh_C"/>
    <property type="match status" value="1"/>
</dbReference>
<evidence type="ECO:0000259" key="14">
    <source>
        <dbReference type="SMART" id="SM00846"/>
    </source>
</evidence>
<evidence type="ECO:0000313" key="17">
    <source>
        <dbReference type="Proteomes" id="UP000630445"/>
    </source>
</evidence>
<dbReference type="GO" id="GO:0006006">
    <property type="term" value="P:glucose metabolic process"/>
    <property type="evidence" value="ECO:0007669"/>
    <property type="project" value="InterPro"/>
</dbReference>
<dbReference type="InterPro" id="IPR020828">
    <property type="entry name" value="GlycerAld_3-P_DH_NAD(P)-bd"/>
</dbReference>
<dbReference type="Gene3D" id="3.30.360.10">
    <property type="entry name" value="Dihydrodipicolinate Reductase, domain 2"/>
    <property type="match status" value="1"/>
</dbReference>
<dbReference type="EMBL" id="JACBAF010002316">
    <property type="protein sequence ID" value="KAF7155903.1"/>
    <property type="molecule type" value="Genomic_DNA"/>
</dbReference>
<evidence type="ECO:0000256" key="13">
    <source>
        <dbReference type="SAM" id="MobiDB-lite"/>
    </source>
</evidence>
<keyword evidence="17" id="KW-1185">Reference proteome</keyword>
<evidence type="ECO:0000256" key="1">
    <source>
        <dbReference type="ARBA" id="ARBA00004123"/>
    </source>
</evidence>
<evidence type="ECO:0000256" key="9">
    <source>
        <dbReference type="ARBA" id="ARBA00023152"/>
    </source>
</evidence>
<accession>A0A8H6P007</accession>
<comment type="catalytic activity">
    <reaction evidence="11">
        <text>N(6)-acetyl-L-lysyl-[histone] + H2O = L-lysyl-[histone] + acetate</text>
        <dbReference type="Rhea" id="RHEA:58196"/>
        <dbReference type="Rhea" id="RHEA-COMP:9845"/>
        <dbReference type="Rhea" id="RHEA-COMP:11338"/>
        <dbReference type="ChEBI" id="CHEBI:15377"/>
        <dbReference type="ChEBI" id="CHEBI:29969"/>
        <dbReference type="ChEBI" id="CHEBI:30089"/>
        <dbReference type="ChEBI" id="CHEBI:61930"/>
        <dbReference type="EC" id="3.5.1.98"/>
    </reaction>
</comment>
<dbReference type="PRINTS" id="PR00078">
    <property type="entry name" value="G3PDHDRGNASE"/>
</dbReference>
<dbReference type="Proteomes" id="UP000630445">
    <property type="component" value="Unassembled WGS sequence"/>
</dbReference>
<dbReference type="GO" id="GO:0051287">
    <property type="term" value="F:NAD binding"/>
    <property type="evidence" value="ECO:0007669"/>
    <property type="project" value="InterPro"/>
</dbReference>
<keyword evidence="7" id="KW-0560">Oxidoreductase</keyword>
<dbReference type="GO" id="GO:0006096">
    <property type="term" value="P:glycolytic process"/>
    <property type="evidence" value="ECO:0007669"/>
    <property type="project" value="UniProtKB-UniPathway"/>
</dbReference>
<proteinExistence type="inferred from homology"/>
<feature type="region of interest" description="Disordered" evidence="13">
    <location>
        <begin position="1134"/>
        <end position="1168"/>
    </location>
</feature>
<dbReference type="GO" id="GO:0004365">
    <property type="term" value="F:glyceraldehyde-3-phosphate dehydrogenase (NAD+) (phosphorylating) activity"/>
    <property type="evidence" value="ECO:0007669"/>
    <property type="project" value="TreeGrafter"/>
</dbReference>
<dbReference type="FunFam" id="3.30.360.10:FF:000001">
    <property type="entry name" value="Glyceraldehyde-3-phosphate dehydrogenase"/>
    <property type="match status" value="1"/>
</dbReference>
<evidence type="ECO:0000256" key="6">
    <source>
        <dbReference type="ARBA" id="ARBA00022801"/>
    </source>
</evidence>
<evidence type="ECO:0000256" key="3">
    <source>
        <dbReference type="ARBA" id="ARBA00007406"/>
    </source>
</evidence>
<keyword evidence="6" id="KW-0378">Hydrolase</keyword>
<dbReference type="CDD" id="cd05214">
    <property type="entry name" value="GAPDH_I_N"/>
    <property type="match status" value="1"/>
</dbReference>
<dbReference type="FunFam" id="3.40.800.20:FF:000005">
    <property type="entry name" value="histone deacetylase 6"/>
    <property type="match status" value="1"/>
</dbReference>
<dbReference type="PROSITE" id="PS00071">
    <property type="entry name" value="GAPDH"/>
    <property type="match status" value="1"/>
</dbReference>
<dbReference type="GO" id="GO:0141221">
    <property type="term" value="F:histone deacetylase activity, hydrolytic mechanism"/>
    <property type="evidence" value="ECO:0007669"/>
    <property type="project" value="UniProtKB-EC"/>
</dbReference>
<dbReference type="Pfam" id="PF09757">
    <property type="entry name" value="Arb2-like"/>
    <property type="match status" value="1"/>
</dbReference>
<feature type="compositionally biased region" description="Polar residues" evidence="13">
    <location>
        <begin position="370"/>
        <end position="392"/>
    </location>
</feature>
<comment type="similarity">
    <text evidence="4">Belongs to the histone deacetylase family. HD type 2 subfamily.</text>
</comment>
<feature type="region of interest" description="Disordered" evidence="13">
    <location>
        <begin position="357"/>
        <end position="397"/>
    </location>
</feature>
<keyword evidence="8" id="KW-0520">NAD</keyword>
<dbReference type="Pfam" id="PF00850">
    <property type="entry name" value="Hist_deacetyl"/>
    <property type="match status" value="1"/>
</dbReference>
<dbReference type="AlphaFoldDB" id="A0A8H6P007"/>
<dbReference type="InterPro" id="IPR037138">
    <property type="entry name" value="His_deacetylse_dom_sf"/>
</dbReference>
<evidence type="ECO:0000256" key="2">
    <source>
        <dbReference type="ARBA" id="ARBA00004869"/>
    </source>
</evidence>
<gene>
    <name evidence="15" type="ORF">CNMCM5793_004809</name>
    <name evidence="16" type="ORF">CNMCM6106_007815</name>
</gene>
<dbReference type="SMART" id="SM00846">
    <property type="entry name" value="Gp_dh_N"/>
    <property type="match status" value="1"/>
</dbReference>
<dbReference type="GO" id="GO:0050661">
    <property type="term" value="F:NADP binding"/>
    <property type="evidence" value="ECO:0007669"/>
    <property type="project" value="InterPro"/>
</dbReference>
<evidence type="ECO:0000256" key="12">
    <source>
        <dbReference type="RuleBase" id="RU000397"/>
    </source>
</evidence>
<protein>
    <recommendedName>
        <fullName evidence="14">Glyceraldehyde 3-phosphate dehydrogenase NAD(P) binding domain-containing protein</fullName>
    </recommendedName>
</protein>
<dbReference type="GO" id="GO:0005634">
    <property type="term" value="C:nucleus"/>
    <property type="evidence" value="ECO:0007669"/>
    <property type="project" value="UniProtKB-SubCell"/>
</dbReference>
<evidence type="ECO:0000256" key="11">
    <source>
        <dbReference type="ARBA" id="ARBA00048287"/>
    </source>
</evidence>
<dbReference type="GO" id="GO:0005829">
    <property type="term" value="C:cytosol"/>
    <property type="evidence" value="ECO:0007669"/>
    <property type="project" value="TreeGrafter"/>
</dbReference>
<feature type="domain" description="Glyceraldehyde 3-phosphate dehydrogenase NAD(P) binding" evidence="14">
    <location>
        <begin position="4"/>
        <end position="152"/>
    </location>
</feature>
<dbReference type="PANTHER" id="PTHR10836">
    <property type="entry name" value="GLYCERALDEHYDE 3-PHOSPHATE DEHYDROGENASE"/>
    <property type="match status" value="1"/>
</dbReference>
<dbReference type="CDD" id="cd18126">
    <property type="entry name" value="GAPDH_I_C"/>
    <property type="match status" value="1"/>
</dbReference>
<evidence type="ECO:0000313" key="16">
    <source>
        <dbReference type="EMBL" id="KAF7155903.1"/>
    </source>
</evidence>
<dbReference type="Gene3D" id="3.40.50.720">
    <property type="entry name" value="NAD(P)-binding Rossmann-like Domain"/>
    <property type="match status" value="1"/>
</dbReference>
<dbReference type="InterPro" id="IPR023801">
    <property type="entry name" value="His_deacetylse_dom"/>
</dbReference>